<keyword evidence="2" id="KW-1185">Reference proteome</keyword>
<dbReference type="RefSeq" id="WP_144706420.1">
    <property type="nucleotide sequence ID" value="NZ_VNJJ01000017.1"/>
</dbReference>
<comment type="caution">
    <text evidence="1">The sequence shown here is derived from an EMBL/GenBank/DDBJ whole genome shotgun (WGS) entry which is preliminary data.</text>
</comment>
<dbReference type="PROSITE" id="PS51257">
    <property type="entry name" value="PROKAR_LIPOPROTEIN"/>
    <property type="match status" value="1"/>
</dbReference>
<dbReference type="EMBL" id="VNJJ01000017">
    <property type="protein sequence ID" value="TVX96312.1"/>
    <property type="molecule type" value="Genomic_DNA"/>
</dbReference>
<dbReference type="AlphaFoldDB" id="A0A559J8W5"/>
<dbReference type="Proteomes" id="UP000316330">
    <property type="component" value="Unassembled WGS sequence"/>
</dbReference>
<protein>
    <submittedName>
        <fullName evidence="1">Uncharacterized protein</fullName>
    </submittedName>
</protein>
<name>A0A559J8W5_9BACL</name>
<dbReference type="OrthoDB" id="2626400at2"/>
<evidence type="ECO:0000313" key="2">
    <source>
        <dbReference type="Proteomes" id="UP000316330"/>
    </source>
</evidence>
<accession>A0A559J8W5</accession>
<sequence length="169" mass="18927">MYNQRFPLIIVIILLLVSGCTGNQSDDSAPSAQSSQPSLGAGNLVEQAEVPSDKFMMDLRETLNLSFKILQAMDGKDYTFLESVTASGVTIDKENNQVIYNFSGEEMKYDFLTGINLNNLEYWGSGYIESSSRFQIVLAKFLNDTHGTIYFDFIKESNQWLFNGITTNA</sequence>
<gene>
    <name evidence="1" type="ORF">FPZ45_21650</name>
</gene>
<reference evidence="1 2" key="1">
    <citation type="submission" date="2019-07" db="EMBL/GenBank/DDBJ databases">
        <authorList>
            <person name="Kim J."/>
        </authorList>
    </citation>
    <scope>NUCLEOTIDE SEQUENCE [LARGE SCALE GENOMIC DNA]</scope>
    <source>
        <strain evidence="1 2">G13</strain>
    </source>
</reference>
<organism evidence="1 2">
    <name type="scientific">Cohnella terricola</name>
    <dbReference type="NCBI Taxonomy" id="1289167"/>
    <lineage>
        <taxon>Bacteria</taxon>
        <taxon>Bacillati</taxon>
        <taxon>Bacillota</taxon>
        <taxon>Bacilli</taxon>
        <taxon>Bacillales</taxon>
        <taxon>Paenibacillaceae</taxon>
        <taxon>Cohnella</taxon>
    </lineage>
</organism>
<proteinExistence type="predicted"/>
<evidence type="ECO:0000313" key="1">
    <source>
        <dbReference type="EMBL" id="TVX96312.1"/>
    </source>
</evidence>